<feature type="region of interest" description="Disordered" evidence="1">
    <location>
        <begin position="1"/>
        <end position="77"/>
    </location>
</feature>
<dbReference type="SUPFAM" id="SSF55781">
    <property type="entry name" value="GAF domain-like"/>
    <property type="match status" value="1"/>
</dbReference>
<dbReference type="Gene3D" id="3.30.450.40">
    <property type="match status" value="1"/>
</dbReference>
<feature type="compositionally biased region" description="Gly residues" evidence="1">
    <location>
        <begin position="10"/>
        <end position="19"/>
    </location>
</feature>
<dbReference type="InterPro" id="IPR050706">
    <property type="entry name" value="Cyclic-di-GMP_PDE-like"/>
</dbReference>
<organism evidence="4 5">
    <name type="scientific">Luteimonas aestuarii</name>
    <dbReference type="NCBI Taxonomy" id="453837"/>
    <lineage>
        <taxon>Bacteria</taxon>
        <taxon>Pseudomonadati</taxon>
        <taxon>Pseudomonadota</taxon>
        <taxon>Gammaproteobacteria</taxon>
        <taxon>Lysobacterales</taxon>
        <taxon>Lysobacteraceae</taxon>
        <taxon>Luteimonas</taxon>
    </lineage>
</organism>
<evidence type="ECO:0000259" key="3">
    <source>
        <dbReference type="PROSITE" id="PS50887"/>
    </source>
</evidence>
<dbReference type="PROSITE" id="PS50883">
    <property type="entry name" value="EAL"/>
    <property type="match status" value="1"/>
</dbReference>
<comment type="caution">
    <text evidence="4">The sequence shown here is derived from an EMBL/GenBank/DDBJ whole genome shotgun (WGS) entry which is preliminary data.</text>
</comment>
<dbReference type="InterPro" id="IPR029787">
    <property type="entry name" value="Nucleotide_cyclase"/>
</dbReference>
<dbReference type="Pfam" id="PF00563">
    <property type="entry name" value="EAL"/>
    <property type="match status" value="1"/>
</dbReference>
<dbReference type="InterPro" id="IPR000160">
    <property type="entry name" value="GGDEF_dom"/>
</dbReference>
<dbReference type="Pfam" id="PF00990">
    <property type="entry name" value="GGDEF"/>
    <property type="match status" value="1"/>
</dbReference>
<dbReference type="EMBL" id="SMTF01000006">
    <property type="protein sequence ID" value="TDK23837.1"/>
    <property type="molecule type" value="Genomic_DNA"/>
</dbReference>
<keyword evidence="5" id="KW-1185">Reference proteome</keyword>
<protein>
    <submittedName>
        <fullName evidence="4">GGDEF domain-containing protein</fullName>
    </submittedName>
</protein>
<evidence type="ECO:0000313" key="5">
    <source>
        <dbReference type="Proteomes" id="UP000294796"/>
    </source>
</evidence>
<accession>A0A4R5TQP3</accession>
<dbReference type="CDD" id="cd01949">
    <property type="entry name" value="GGDEF"/>
    <property type="match status" value="1"/>
</dbReference>
<reference evidence="4 5" key="1">
    <citation type="submission" date="2019-03" db="EMBL/GenBank/DDBJ databases">
        <title>Luteimonas zhaokaii sp.nov., isolated from the rectal contents of Plateau pika in Yushu, Qinghai Province, China.</title>
        <authorList>
            <person name="Zhang G."/>
        </authorList>
    </citation>
    <scope>NUCLEOTIDE SEQUENCE [LARGE SCALE GENOMIC DNA]</scope>
    <source>
        <strain evidence="4 5">B9</strain>
    </source>
</reference>
<dbReference type="Pfam" id="PF01590">
    <property type="entry name" value="GAF"/>
    <property type="match status" value="1"/>
</dbReference>
<dbReference type="OrthoDB" id="197861at2"/>
<evidence type="ECO:0000313" key="4">
    <source>
        <dbReference type="EMBL" id="TDK23837.1"/>
    </source>
</evidence>
<dbReference type="SMART" id="SM00052">
    <property type="entry name" value="EAL"/>
    <property type="match status" value="1"/>
</dbReference>
<feature type="compositionally biased region" description="Basic residues" evidence="1">
    <location>
        <begin position="46"/>
        <end position="56"/>
    </location>
</feature>
<dbReference type="GO" id="GO:0071111">
    <property type="term" value="F:cyclic-guanylate-specific phosphodiesterase activity"/>
    <property type="evidence" value="ECO:0007669"/>
    <property type="project" value="InterPro"/>
</dbReference>
<name>A0A4R5TQP3_9GAMM</name>
<dbReference type="SMART" id="SM00267">
    <property type="entry name" value="GGDEF"/>
    <property type="match status" value="1"/>
</dbReference>
<dbReference type="InterPro" id="IPR001633">
    <property type="entry name" value="EAL_dom"/>
</dbReference>
<dbReference type="InterPro" id="IPR043128">
    <property type="entry name" value="Rev_trsase/Diguanyl_cyclase"/>
</dbReference>
<dbReference type="CDD" id="cd01948">
    <property type="entry name" value="EAL"/>
    <property type="match status" value="1"/>
</dbReference>
<feature type="domain" description="EAL" evidence="2">
    <location>
        <begin position="422"/>
        <end position="676"/>
    </location>
</feature>
<dbReference type="SUPFAM" id="SSF55073">
    <property type="entry name" value="Nucleotide cyclase"/>
    <property type="match status" value="1"/>
</dbReference>
<dbReference type="SMART" id="SM00065">
    <property type="entry name" value="GAF"/>
    <property type="match status" value="1"/>
</dbReference>
<dbReference type="PROSITE" id="PS50887">
    <property type="entry name" value="GGDEF"/>
    <property type="match status" value="1"/>
</dbReference>
<gene>
    <name evidence="4" type="ORF">E2F46_09925</name>
</gene>
<dbReference type="PANTHER" id="PTHR33121">
    <property type="entry name" value="CYCLIC DI-GMP PHOSPHODIESTERASE PDEF"/>
    <property type="match status" value="1"/>
</dbReference>
<dbReference type="Gene3D" id="3.20.20.450">
    <property type="entry name" value="EAL domain"/>
    <property type="match status" value="1"/>
</dbReference>
<sequence>MAGSSACARGAGGPRGGGRTSFESVRNCSSGPRRPGLHRPGDRRTKGVRCRRGRRAAHPESQGMSARQAGERQEHGAWARRHNHALVSLARRVWQDDCSLQTALAVICETAADTLEVERVNVWRIGEDAHTLECLHHYQRSTGEHVPKPGVALHVGPGYGALLDEVRVVDYAGAARFDIDGGLSEYLRRHGIGSMLDAPVRIAGELVGVACHEHVGPVRVWSPEDHAFAGSIGDYVAMACEIDRRRNLEGRVRYLELHDPHTDLPNRDHLLEVVHSALRPMHGDDTGLVAIHLHIDASPHEGDADNALLVRVADCLRGELGETATLARVRGDAFAVLPHRHLHETEALNLAERCIALIEEGLAAQGTQTVVSAGIAFSRDLAAPSADNLLRNAETASHRARNGRHNRCEVFDAEHHRGLLARLKIERGLREAFADGRIRLQYQPEVRIDDGRWLAAEALLRWVDEDGVMHAACEFIDIAEACGLIVPFGRWVLVEACREARRWPQHGGFAPKLRVNLSARQFEQAGLVDDVARALTETGLQPGRLCLELTETALLPDLGVAAQTLARLRELGVSIALDDFGVGYSSLAYLKRLPIDVLKLDRSFVAGLPHDPYDLAIVQAVSGLARKTGIEIVAEGVETHAQADALRACGIERAQGFLYARPCDGDALLRGFATQDD</sequence>
<dbReference type="PANTHER" id="PTHR33121:SF70">
    <property type="entry name" value="SIGNALING PROTEIN YKOW"/>
    <property type="match status" value="1"/>
</dbReference>
<evidence type="ECO:0000256" key="1">
    <source>
        <dbReference type="SAM" id="MobiDB-lite"/>
    </source>
</evidence>
<dbReference type="Gene3D" id="3.30.70.270">
    <property type="match status" value="1"/>
</dbReference>
<evidence type="ECO:0000259" key="2">
    <source>
        <dbReference type="PROSITE" id="PS50883"/>
    </source>
</evidence>
<dbReference type="InterPro" id="IPR029016">
    <property type="entry name" value="GAF-like_dom_sf"/>
</dbReference>
<dbReference type="InterPro" id="IPR003018">
    <property type="entry name" value="GAF"/>
</dbReference>
<dbReference type="InterPro" id="IPR035919">
    <property type="entry name" value="EAL_sf"/>
</dbReference>
<dbReference type="Proteomes" id="UP000294796">
    <property type="component" value="Unassembled WGS sequence"/>
</dbReference>
<dbReference type="AlphaFoldDB" id="A0A4R5TQP3"/>
<proteinExistence type="predicted"/>
<dbReference type="SUPFAM" id="SSF141868">
    <property type="entry name" value="EAL domain-like"/>
    <property type="match status" value="1"/>
</dbReference>
<feature type="domain" description="GGDEF" evidence="3">
    <location>
        <begin position="286"/>
        <end position="413"/>
    </location>
</feature>